<dbReference type="Proteomes" id="UP000005730">
    <property type="component" value="Chromosome"/>
</dbReference>
<dbReference type="eggNOG" id="COG0546">
    <property type="taxonomic scope" value="Bacteria"/>
</dbReference>
<dbReference type="NCBIfam" id="TIGR01549">
    <property type="entry name" value="HAD-SF-IA-v1"/>
    <property type="match status" value="1"/>
</dbReference>
<name>H0UQ29_9BACT</name>
<dbReference type="SFLD" id="SFLDG01135">
    <property type="entry name" value="C1.5.6:_HAD__Beta-PGM__Phospha"/>
    <property type="match status" value="1"/>
</dbReference>
<dbReference type="InterPro" id="IPR023214">
    <property type="entry name" value="HAD_sf"/>
</dbReference>
<dbReference type="GO" id="GO:0008967">
    <property type="term" value="F:phosphoglycolate phosphatase activity"/>
    <property type="evidence" value="ECO:0007669"/>
    <property type="project" value="TreeGrafter"/>
</dbReference>
<dbReference type="NCBIfam" id="TIGR01509">
    <property type="entry name" value="HAD-SF-IA-v3"/>
    <property type="match status" value="1"/>
</dbReference>
<accession>H0UQ29</accession>
<evidence type="ECO:0000313" key="2">
    <source>
        <dbReference type="Proteomes" id="UP000005730"/>
    </source>
</evidence>
<sequence length="228" mass="24765">MSSRIPLPMPDIVEAVLFDFDMTLVDSSRAVTECLNLLARDEGLDPITLDDLMGTIGLPFEESLRRLFGRFDPSWPVKYRERYRLKEHSMIRPIPGALDALRELRSLGLKIGVVSNRNMLSLAAERLGVAELVDLMVGLEAGLPPKPEPHMLNHTLEELGVSPQRAVYAGDTQADVLCALKASVAPIGVATGPLRKEELKALGASAALESVAEIPALLRPMVKVAPAL</sequence>
<dbReference type="InterPro" id="IPR050155">
    <property type="entry name" value="HAD-like_hydrolase_sf"/>
</dbReference>
<dbReference type="HOGENOM" id="CLU_045011_19_3_0"/>
<dbReference type="SFLD" id="SFLDS00003">
    <property type="entry name" value="Haloacid_Dehalogenase"/>
    <property type="match status" value="1"/>
</dbReference>
<protein>
    <submittedName>
        <fullName evidence="1">Haloacid dehalogenase superfamily enzyme, subfamily IA</fullName>
    </submittedName>
</protein>
<dbReference type="SUPFAM" id="SSF56784">
    <property type="entry name" value="HAD-like"/>
    <property type="match status" value="1"/>
</dbReference>
<dbReference type="InterPro" id="IPR036412">
    <property type="entry name" value="HAD-like_sf"/>
</dbReference>
<dbReference type="SFLD" id="SFLDG01129">
    <property type="entry name" value="C1.5:_HAD__Beta-PGM__Phosphata"/>
    <property type="match status" value="1"/>
</dbReference>
<dbReference type="InterPro" id="IPR041492">
    <property type="entry name" value="HAD_2"/>
</dbReference>
<dbReference type="GO" id="GO:0006281">
    <property type="term" value="P:DNA repair"/>
    <property type="evidence" value="ECO:0007669"/>
    <property type="project" value="TreeGrafter"/>
</dbReference>
<proteinExistence type="predicted"/>
<dbReference type="AlphaFoldDB" id="H0UQ29"/>
<dbReference type="Gene3D" id="3.40.50.1000">
    <property type="entry name" value="HAD superfamily/HAD-like"/>
    <property type="match status" value="1"/>
</dbReference>
<dbReference type="InterPro" id="IPR023198">
    <property type="entry name" value="PGP-like_dom2"/>
</dbReference>
<keyword evidence="2" id="KW-1185">Reference proteome</keyword>
<reference evidence="1 2" key="1">
    <citation type="submission" date="2011-10" db="EMBL/GenBank/DDBJ databases">
        <title>The Noncontiguous Finished genome of Thermanaerovibrio velox DSM 12556.</title>
        <authorList>
            <consortium name="US DOE Joint Genome Institute (JGI-PGF)"/>
            <person name="Lucas S."/>
            <person name="Copeland A."/>
            <person name="Lapidus A."/>
            <person name="Glavina del Rio T."/>
            <person name="Dalin E."/>
            <person name="Tice H."/>
            <person name="Bruce D."/>
            <person name="Goodwin L."/>
            <person name="Pitluck S."/>
            <person name="Peters L."/>
            <person name="Mikhailova N."/>
            <person name="Teshima H."/>
            <person name="Kyrpides N."/>
            <person name="Mavromatis K."/>
            <person name="Ivanova N."/>
            <person name="Markowitz V."/>
            <person name="Cheng J.-F."/>
            <person name="Hugenholtz P."/>
            <person name="Woyke T."/>
            <person name="Wu D."/>
            <person name="Spring S."/>
            <person name="Brambilla E.-M."/>
            <person name="Klenk H.-P."/>
            <person name="Eisen J.A."/>
        </authorList>
    </citation>
    <scope>NUCLEOTIDE SEQUENCE [LARGE SCALE GENOMIC DNA]</scope>
    <source>
        <strain evidence="1 2">DSM 12556</strain>
    </source>
</reference>
<dbReference type="STRING" id="926567.TheveDRAFT_0497"/>
<dbReference type="InterPro" id="IPR006439">
    <property type="entry name" value="HAD-SF_hydro_IA"/>
</dbReference>
<gene>
    <name evidence="1" type="ORF">TheveDRAFT_0497</name>
</gene>
<evidence type="ECO:0000313" key="1">
    <source>
        <dbReference type="EMBL" id="EHM09658.1"/>
    </source>
</evidence>
<dbReference type="Pfam" id="PF13419">
    <property type="entry name" value="HAD_2"/>
    <property type="match status" value="1"/>
</dbReference>
<dbReference type="EMBL" id="CM001377">
    <property type="protein sequence ID" value="EHM09658.1"/>
    <property type="molecule type" value="Genomic_DNA"/>
</dbReference>
<dbReference type="PANTHER" id="PTHR43434:SF1">
    <property type="entry name" value="PHOSPHOGLYCOLATE PHOSPHATASE"/>
    <property type="match status" value="1"/>
</dbReference>
<organism evidence="1 2">
    <name type="scientific">Thermanaerovibrio velox DSM 12556</name>
    <dbReference type="NCBI Taxonomy" id="926567"/>
    <lineage>
        <taxon>Bacteria</taxon>
        <taxon>Thermotogati</taxon>
        <taxon>Synergistota</taxon>
        <taxon>Synergistia</taxon>
        <taxon>Synergistales</taxon>
        <taxon>Synergistaceae</taxon>
        <taxon>Thermanaerovibrio</taxon>
    </lineage>
</organism>
<dbReference type="Gene3D" id="1.10.150.240">
    <property type="entry name" value="Putative phosphatase, domain 2"/>
    <property type="match status" value="1"/>
</dbReference>
<dbReference type="PANTHER" id="PTHR43434">
    <property type="entry name" value="PHOSPHOGLYCOLATE PHOSPHATASE"/>
    <property type="match status" value="1"/>
</dbReference>